<sequence length="130" mass="14645">MREDEFVKLLRVDGTHRFGYIQAVQERGLHLLICMHEEGASKIEWDAANAALSGEEIPDLEKNLTDAEKRLLPLLARDLTTKEIGEELGISPKTVRVHLRSLKAKWGLSDRAQVIALAHGVRHERETATD</sequence>
<dbReference type="EMBL" id="LAZR01008739">
    <property type="protein sequence ID" value="KKM76828.1"/>
    <property type="molecule type" value="Genomic_DNA"/>
</dbReference>
<feature type="domain" description="HTH luxR-type" evidence="2">
    <location>
        <begin position="57"/>
        <end position="122"/>
    </location>
</feature>
<evidence type="ECO:0000256" key="1">
    <source>
        <dbReference type="ARBA" id="ARBA00023125"/>
    </source>
</evidence>
<dbReference type="PROSITE" id="PS00622">
    <property type="entry name" value="HTH_LUXR_1"/>
    <property type="match status" value="1"/>
</dbReference>
<dbReference type="InterPro" id="IPR036388">
    <property type="entry name" value="WH-like_DNA-bd_sf"/>
</dbReference>
<proteinExistence type="predicted"/>
<reference evidence="3" key="1">
    <citation type="journal article" date="2015" name="Nature">
        <title>Complex archaea that bridge the gap between prokaryotes and eukaryotes.</title>
        <authorList>
            <person name="Spang A."/>
            <person name="Saw J.H."/>
            <person name="Jorgensen S.L."/>
            <person name="Zaremba-Niedzwiedzka K."/>
            <person name="Martijn J."/>
            <person name="Lind A.E."/>
            <person name="van Eijk R."/>
            <person name="Schleper C."/>
            <person name="Guy L."/>
            <person name="Ettema T.J."/>
        </authorList>
    </citation>
    <scope>NUCLEOTIDE SEQUENCE</scope>
</reference>
<dbReference type="GO" id="GO:0006355">
    <property type="term" value="P:regulation of DNA-templated transcription"/>
    <property type="evidence" value="ECO:0007669"/>
    <property type="project" value="InterPro"/>
</dbReference>
<dbReference type="PANTHER" id="PTHR43214">
    <property type="entry name" value="TWO-COMPONENT RESPONSE REGULATOR"/>
    <property type="match status" value="1"/>
</dbReference>
<evidence type="ECO:0000259" key="2">
    <source>
        <dbReference type="PROSITE" id="PS50043"/>
    </source>
</evidence>
<dbReference type="InterPro" id="IPR039420">
    <property type="entry name" value="WalR-like"/>
</dbReference>
<dbReference type="AlphaFoldDB" id="A0A0F9K4E9"/>
<protein>
    <recommendedName>
        <fullName evidence="2">HTH luxR-type domain-containing protein</fullName>
    </recommendedName>
</protein>
<dbReference type="SUPFAM" id="SSF46894">
    <property type="entry name" value="C-terminal effector domain of the bipartite response regulators"/>
    <property type="match status" value="1"/>
</dbReference>
<dbReference type="InterPro" id="IPR016032">
    <property type="entry name" value="Sig_transdc_resp-reg_C-effctor"/>
</dbReference>
<evidence type="ECO:0000313" key="3">
    <source>
        <dbReference type="EMBL" id="KKM76828.1"/>
    </source>
</evidence>
<dbReference type="Gene3D" id="1.10.10.10">
    <property type="entry name" value="Winged helix-like DNA-binding domain superfamily/Winged helix DNA-binding domain"/>
    <property type="match status" value="1"/>
</dbReference>
<name>A0A0F9K4E9_9ZZZZ</name>
<accession>A0A0F9K4E9</accession>
<dbReference type="SMART" id="SM00421">
    <property type="entry name" value="HTH_LUXR"/>
    <property type="match status" value="1"/>
</dbReference>
<gene>
    <name evidence="3" type="ORF">LCGC14_1376190</name>
</gene>
<dbReference type="InterPro" id="IPR000792">
    <property type="entry name" value="Tscrpt_reg_LuxR_C"/>
</dbReference>
<dbReference type="Pfam" id="PF00196">
    <property type="entry name" value="GerE"/>
    <property type="match status" value="1"/>
</dbReference>
<keyword evidence="1" id="KW-0238">DNA-binding</keyword>
<organism evidence="3">
    <name type="scientific">marine sediment metagenome</name>
    <dbReference type="NCBI Taxonomy" id="412755"/>
    <lineage>
        <taxon>unclassified sequences</taxon>
        <taxon>metagenomes</taxon>
        <taxon>ecological metagenomes</taxon>
    </lineage>
</organism>
<dbReference type="PRINTS" id="PR00038">
    <property type="entry name" value="HTHLUXR"/>
</dbReference>
<dbReference type="PROSITE" id="PS50043">
    <property type="entry name" value="HTH_LUXR_2"/>
    <property type="match status" value="1"/>
</dbReference>
<dbReference type="GO" id="GO:0003677">
    <property type="term" value="F:DNA binding"/>
    <property type="evidence" value="ECO:0007669"/>
    <property type="project" value="UniProtKB-KW"/>
</dbReference>
<dbReference type="CDD" id="cd06170">
    <property type="entry name" value="LuxR_C_like"/>
    <property type="match status" value="1"/>
</dbReference>
<comment type="caution">
    <text evidence="3">The sequence shown here is derived from an EMBL/GenBank/DDBJ whole genome shotgun (WGS) entry which is preliminary data.</text>
</comment>